<evidence type="ECO:0008006" key="2">
    <source>
        <dbReference type="Google" id="ProtNLM"/>
    </source>
</evidence>
<evidence type="ECO:0000313" key="1">
    <source>
        <dbReference type="EMBL" id="SVA21524.1"/>
    </source>
</evidence>
<protein>
    <recommendedName>
        <fullName evidence="2">DUF885 domain-containing protein</fullName>
    </recommendedName>
</protein>
<proteinExistence type="predicted"/>
<dbReference type="AlphaFoldDB" id="A0A381U0C7"/>
<sequence length="528" mass="60583">MTSPGHSDLISLFEEFRASLVPETNDGVPDYTPPAMQRKREELQVFRDLLASYDIAHWKVSEQVDYHVVRAELNGVAFDHEVLRPWARDPGFYNITDGVYPRLLVHYSRMNNDWSPRVPRLPVADDKISGLRTKLQCVPTVLDQARGNLSEIADDLATVAIRVQERELVVMRDLVDEFGARQPELANDAEKALAAMRRFREWLIDNKGRAPAPAGIGKDNYNRWLKDVLLVPHDWDELLTTICNDYHRAIAFLKLEEHKNRGLAPFELTASEAENLNRQGAAAQELLAFLRDGEIITVPDSLDPLPPAHYPRTWGMSAYLRPHYRGFFEQCCDREPMTQITHTFFGHYYVHDRTIWYQDGNSRPIRDTIRLFDMHESRSEALSFGVEEMMLQLGILDNRPRAKEITYIWMAFRAARAISDLKMHANEYTMQDGIKGFVEKLPYPWADADSDAVWWDIEEALRAPAHSVSYVGGKNMILQLLAECSQLQGGEFKLKRFMDDFMGGGIIPISLTRWEMTGNEDELTTLLA</sequence>
<dbReference type="Pfam" id="PF05960">
    <property type="entry name" value="DUF885"/>
    <property type="match status" value="1"/>
</dbReference>
<dbReference type="EMBL" id="UINC01005469">
    <property type="protein sequence ID" value="SVA21524.1"/>
    <property type="molecule type" value="Genomic_DNA"/>
</dbReference>
<name>A0A381U0C7_9ZZZZ</name>
<gene>
    <name evidence="1" type="ORF">METZ01_LOCUS74378</name>
</gene>
<organism evidence="1">
    <name type="scientific">marine metagenome</name>
    <dbReference type="NCBI Taxonomy" id="408172"/>
    <lineage>
        <taxon>unclassified sequences</taxon>
        <taxon>metagenomes</taxon>
        <taxon>ecological metagenomes</taxon>
    </lineage>
</organism>
<dbReference type="InterPro" id="IPR010281">
    <property type="entry name" value="DUF885"/>
</dbReference>
<reference evidence="1" key="1">
    <citation type="submission" date="2018-05" db="EMBL/GenBank/DDBJ databases">
        <authorList>
            <person name="Lanie J.A."/>
            <person name="Ng W.-L."/>
            <person name="Kazmierczak K.M."/>
            <person name="Andrzejewski T.M."/>
            <person name="Davidsen T.M."/>
            <person name="Wayne K.J."/>
            <person name="Tettelin H."/>
            <person name="Glass J.I."/>
            <person name="Rusch D."/>
            <person name="Podicherti R."/>
            <person name="Tsui H.-C.T."/>
            <person name="Winkler M.E."/>
        </authorList>
    </citation>
    <scope>NUCLEOTIDE SEQUENCE</scope>
</reference>
<accession>A0A381U0C7</accession>